<proteinExistence type="predicted"/>
<keyword evidence="2" id="KW-1185">Reference proteome</keyword>
<evidence type="ECO:0000313" key="2">
    <source>
        <dbReference type="Proteomes" id="UP000271098"/>
    </source>
</evidence>
<gene>
    <name evidence="1" type="ORF">GPUH_LOCUS9246</name>
</gene>
<dbReference type="WBParaSite" id="GPUH_0000925301-mRNA-1">
    <property type="protein sequence ID" value="GPUH_0000925301-mRNA-1"/>
    <property type="gene ID" value="GPUH_0000925301"/>
</dbReference>
<protein>
    <submittedName>
        <fullName evidence="3">Protein kinase domain-containing protein</fullName>
    </submittedName>
</protein>
<accession>A0A183DKK1</accession>
<sequence length="91" mass="10260">MCSSTLCYVLDLFLQQEGKTETGTVSHQDFTAKKGEHYPATKPKDSDLLHGDGLFTAETHAGTEFTPKIGERYDAKRLTESDIWEVQVYVF</sequence>
<dbReference type="Proteomes" id="UP000271098">
    <property type="component" value="Unassembled WGS sequence"/>
</dbReference>
<evidence type="ECO:0000313" key="3">
    <source>
        <dbReference type="WBParaSite" id="GPUH_0000925301-mRNA-1"/>
    </source>
</evidence>
<dbReference type="OrthoDB" id="365640at2759"/>
<name>A0A183DKK1_9BILA</name>
<organism evidence="3">
    <name type="scientific">Gongylonema pulchrum</name>
    <dbReference type="NCBI Taxonomy" id="637853"/>
    <lineage>
        <taxon>Eukaryota</taxon>
        <taxon>Metazoa</taxon>
        <taxon>Ecdysozoa</taxon>
        <taxon>Nematoda</taxon>
        <taxon>Chromadorea</taxon>
        <taxon>Rhabditida</taxon>
        <taxon>Spirurina</taxon>
        <taxon>Spiruromorpha</taxon>
        <taxon>Spiruroidea</taxon>
        <taxon>Gongylonematidae</taxon>
        <taxon>Gongylonema</taxon>
    </lineage>
</organism>
<reference evidence="1 2" key="2">
    <citation type="submission" date="2018-11" db="EMBL/GenBank/DDBJ databases">
        <authorList>
            <consortium name="Pathogen Informatics"/>
        </authorList>
    </citation>
    <scope>NUCLEOTIDE SEQUENCE [LARGE SCALE GENOMIC DNA]</scope>
</reference>
<dbReference type="EMBL" id="UYRT01029467">
    <property type="protein sequence ID" value="VDK69838.1"/>
    <property type="molecule type" value="Genomic_DNA"/>
</dbReference>
<dbReference type="AlphaFoldDB" id="A0A183DKK1"/>
<reference evidence="3" key="1">
    <citation type="submission" date="2016-06" db="UniProtKB">
        <authorList>
            <consortium name="WormBaseParasite"/>
        </authorList>
    </citation>
    <scope>IDENTIFICATION</scope>
</reference>
<evidence type="ECO:0000313" key="1">
    <source>
        <dbReference type="EMBL" id="VDK69838.1"/>
    </source>
</evidence>